<sequence length="691" mass="75897">DMLQFVDGRDGRHVSEDSAGRAAPSDDSITIATAHSALREVQGLHDWLLHRFNADPSLKPRDVVVLCPNVEDYAPFVEAVFAGRYEGLGDDVPPLPCSIADRNPGDADPTIAAFLALLELPDARLQVSQVLGWLQVPAIQQCVGVTPAELVRIGHWLQAAAVHWGLDGAHRQAWVPGVAGDDFTWAQGLERLLLGFTWGDEEVVLAERLLLPQVEGADALLLGRLCAFIGALQALRDDLAQARGIADWQAFLHERLRLALFAQGGALDAAHEDLIAVIKELGEQARAAGFADELPLVVVRHVLQRNLQSPTRTGRQFLTGQVTVCSMVPMRSIPFRLVAVLGLNDGDFPRQRPPLGFDLMAQDLPRAGDRSRRGDDRYLFLEALVSARDALYLSYQGRDVRNNSERQPSLVLEELCRYLEASSAWQREDLWTLPLQPFSAQNYAGALRTFDPHWQRLAAPLAAPVRTVTLPPPETRPEALPLTALVKALEHPARYFAEQRLGLAPGRAAAAELSDSEPFVSSHLDRYRVQQLIVERLWAGDHAGLDEALRRERLSGRLPAHTMTAAQIDTWREQADGFVQHLQAHSAPPAGEAVALDMHGLQLTASLPRGVQGDLLFARLANPKARDYLTLWLHHLLANSLAPADTLGCFRGKDGGVLELHAASLPREQAQALLADWCALWQQSLTTPLPL</sequence>
<feature type="non-terminal residue" evidence="12">
    <location>
        <position position="1"/>
    </location>
</feature>
<dbReference type="GO" id="GO:0004527">
    <property type="term" value="F:exonuclease activity"/>
    <property type="evidence" value="ECO:0007669"/>
    <property type="project" value="UniProtKB-KW"/>
</dbReference>
<evidence type="ECO:0000259" key="11">
    <source>
        <dbReference type="Pfam" id="PF17946"/>
    </source>
</evidence>
<dbReference type="GO" id="GO:0005524">
    <property type="term" value="F:ATP binding"/>
    <property type="evidence" value="ECO:0007669"/>
    <property type="project" value="UniProtKB-KW"/>
</dbReference>
<dbReference type="InterPro" id="IPR027417">
    <property type="entry name" value="P-loop_NTPase"/>
</dbReference>
<dbReference type="GO" id="GO:0006310">
    <property type="term" value="P:DNA recombination"/>
    <property type="evidence" value="ECO:0007669"/>
    <property type="project" value="TreeGrafter"/>
</dbReference>
<evidence type="ECO:0000256" key="6">
    <source>
        <dbReference type="ARBA" id="ARBA00022839"/>
    </source>
</evidence>
<comment type="caution">
    <text evidence="12">The sequence shown here is derived from an EMBL/GenBank/DDBJ whole genome shotgun (WGS) entry which is preliminary data.</text>
</comment>
<evidence type="ECO:0000313" key="13">
    <source>
        <dbReference type="Proteomes" id="UP000259273"/>
    </source>
</evidence>
<evidence type="ECO:0000256" key="7">
    <source>
        <dbReference type="ARBA" id="ARBA00022840"/>
    </source>
</evidence>
<dbReference type="GO" id="GO:0006281">
    <property type="term" value="P:DNA repair"/>
    <property type="evidence" value="ECO:0007669"/>
    <property type="project" value="UniProtKB-KW"/>
</dbReference>
<keyword evidence="3" id="KW-0227">DNA damage</keyword>
<keyword evidence="8" id="KW-0238">DNA-binding</keyword>
<evidence type="ECO:0000256" key="3">
    <source>
        <dbReference type="ARBA" id="ARBA00022763"/>
    </source>
</evidence>
<keyword evidence="9" id="KW-0234">DNA repair</keyword>
<proteinExistence type="predicted"/>
<dbReference type="SUPFAM" id="SSF52980">
    <property type="entry name" value="Restriction endonuclease-like"/>
    <property type="match status" value="1"/>
</dbReference>
<keyword evidence="4" id="KW-0378">Hydrolase</keyword>
<gene>
    <name evidence="12" type="ORF">DCP75_07230</name>
</gene>
<dbReference type="PANTHER" id="PTHR30591">
    <property type="entry name" value="RECBCD ENZYME SUBUNIT RECC"/>
    <property type="match status" value="1"/>
</dbReference>
<dbReference type="SUPFAM" id="SSF52540">
    <property type="entry name" value="P-loop containing nucleoside triphosphate hydrolases"/>
    <property type="match status" value="1"/>
</dbReference>
<keyword evidence="5" id="KW-0347">Helicase</keyword>
<feature type="domain" description="RecC C-terminal" evidence="11">
    <location>
        <begin position="478"/>
        <end position="691"/>
    </location>
</feature>
<dbReference type="InterPro" id="IPR011335">
    <property type="entry name" value="Restrct_endonuc-II-like"/>
</dbReference>
<evidence type="ECO:0000256" key="4">
    <source>
        <dbReference type="ARBA" id="ARBA00022801"/>
    </source>
</evidence>
<dbReference type="Gene3D" id="3.40.50.300">
    <property type="entry name" value="P-loop containing nucleotide triphosphate hydrolases"/>
    <property type="match status" value="2"/>
</dbReference>
<dbReference type="AlphaFoldDB" id="A0A3C1KLA4"/>
<evidence type="ECO:0000256" key="10">
    <source>
        <dbReference type="SAM" id="MobiDB-lite"/>
    </source>
</evidence>
<evidence type="ECO:0000256" key="5">
    <source>
        <dbReference type="ARBA" id="ARBA00022806"/>
    </source>
</evidence>
<feature type="non-terminal residue" evidence="12">
    <location>
        <position position="691"/>
    </location>
</feature>
<keyword evidence="7" id="KW-0067">ATP-binding</keyword>
<accession>A0A3C1KLA4</accession>
<dbReference type="Proteomes" id="UP000259273">
    <property type="component" value="Unassembled WGS sequence"/>
</dbReference>
<protein>
    <submittedName>
        <fullName evidence="12">Exodeoxyribonuclease V subunit gamma</fullName>
    </submittedName>
</protein>
<keyword evidence="6" id="KW-0269">Exonuclease</keyword>
<evidence type="ECO:0000256" key="2">
    <source>
        <dbReference type="ARBA" id="ARBA00022741"/>
    </source>
</evidence>
<dbReference type="GO" id="GO:0004386">
    <property type="term" value="F:helicase activity"/>
    <property type="evidence" value="ECO:0007669"/>
    <property type="project" value="UniProtKB-KW"/>
</dbReference>
<dbReference type="Pfam" id="PF17946">
    <property type="entry name" value="RecC_C"/>
    <property type="match status" value="1"/>
</dbReference>
<name>A0A3C1KLA4_9GAMM</name>
<dbReference type="PANTHER" id="PTHR30591:SF1">
    <property type="entry name" value="RECBCD ENZYME SUBUNIT RECC"/>
    <property type="match status" value="1"/>
</dbReference>
<organism evidence="12 13">
    <name type="scientific">Haliea salexigens</name>
    <dbReference type="NCBI Taxonomy" id="287487"/>
    <lineage>
        <taxon>Bacteria</taxon>
        <taxon>Pseudomonadati</taxon>
        <taxon>Pseudomonadota</taxon>
        <taxon>Gammaproteobacteria</taxon>
        <taxon>Cellvibrionales</taxon>
        <taxon>Halieaceae</taxon>
        <taxon>Haliea</taxon>
    </lineage>
</organism>
<dbReference type="GO" id="GO:0003677">
    <property type="term" value="F:DNA binding"/>
    <property type="evidence" value="ECO:0007669"/>
    <property type="project" value="UniProtKB-KW"/>
</dbReference>
<evidence type="ECO:0000313" key="12">
    <source>
        <dbReference type="EMBL" id="HAN27499.1"/>
    </source>
</evidence>
<dbReference type="STRING" id="1121937.GCA_000423125_03416"/>
<dbReference type="EMBL" id="DMND01000101">
    <property type="protein sequence ID" value="HAN27499.1"/>
    <property type="molecule type" value="Genomic_DNA"/>
</dbReference>
<reference evidence="12 13" key="1">
    <citation type="journal article" date="2018" name="Nat. Biotechnol.">
        <title>A standardized bacterial taxonomy based on genome phylogeny substantially revises the tree of life.</title>
        <authorList>
            <person name="Parks D.H."/>
            <person name="Chuvochina M."/>
            <person name="Waite D.W."/>
            <person name="Rinke C."/>
            <person name="Skarshewski A."/>
            <person name="Chaumeil P.A."/>
            <person name="Hugenholtz P."/>
        </authorList>
    </citation>
    <scope>NUCLEOTIDE SEQUENCE [LARGE SCALE GENOMIC DNA]</scope>
    <source>
        <strain evidence="12">UBA9158</strain>
    </source>
</reference>
<feature type="region of interest" description="Disordered" evidence="10">
    <location>
        <begin position="1"/>
        <end position="25"/>
    </location>
</feature>
<dbReference type="Gene3D" id="1.10.10.990">
    <property type="match status" value="1"/>
</dbReference>
<keyword evidence="2" id="KW-0547">Nucleotide-binding</keyword>
<evidence type="ECO:0000256" key="1">
    <source>
        <dbReference type="ARBA" id="ARBA00022722"/>
    </source>
</evidence>
<keyword evidence="1" id="KW-0540">Nuclease</keyword>
<evidence type="ECO:0000256" key="9">
    <source>
        <dbReference type="ARBA" id="ARBA00023204"/>
    </source>
</evidence>
<dbReference type="InterPro" id="IPR041500">
    <property type="entry name" value="RecC_C"/>
</dbReference>
<evidence type="ECO:0000256" key="8">
    <source>
        <dbReference type="ARBA" id="ARBA00023125"/>
    </source>
</evidence>
<feature type="compositionally biased region" description="Basic and acidic residues" evidence="10">
    <location>
        <begin position="7"/>
        <end position="19"/>
    </location>
</feature>